<evidence type="ECO:0000313" key="13">
    <source>
        <dbReference type="EMBL" id="MBB4105248.1"/>
    </source>
</evidence>
<evidence type="ECO:0000256" key="2">
    <source>
        <dbReference type="ARBA" id="ARBA00022448"/>
    </source>
</evidence>
<evidence type="ECO:0000256" key="9">
    <source>
        <dbReference type="ARBA" id="ARBA00023004"/>
    </source>
</evidence>
<keyword evidence="6" id="KW-0547">Nucleotide-binding</keyword>
<dbReference type="PROSITE" id="PS00211">
    <property type="entry name" value="ABC_TRANSPORTER_1"/>
    <property type="match status" value="1"/>
</dbReference>
<dbReference type="EMBL" id="JACIDU010000018">
    <property type="protein sequence ID" value="MBB4105248.1"/>
    <property type="molecule type" value="Genomic_DNA"/>
</dbReference>
<dbReference type="AlphaFoldDB" id="A0A7W6P323"/>
<feature type="domain" description="ABC transporter" evidence="12">
    <location>
        <begin position="10"/>
        <end position="242"/>
    </location>
</feature>
<dbReference type="FunFam" id="3.40.50.300:FF:000425">
    <property type="entry name" value="Probable ABC transporter, ATP-binding subunit"/>
    <property type="match status" value="1"/>
</dbReference>
<keyword evidence="4" id="KW-0410">Iron transport</keyword>
<protein>
    <submittedName>
        <fullName evidence="13">Iron(III) transport system ATP-binding protein</fullName>
    </submittedName>
</protein>
<reference evidence="13 14" key="1">
    <citation type="submission" date="2020-08" db="EMBL/GenBank/DDBJ databases">
        <title>Genomic Encyclopedia of Type Strains, Phase IV (KMG-IV): sequencing the most valuable type-strain genomes for metagenomic binning, comparative biology and taxonomic classification.</title>
        <authorList>
            <person name="Goeker M."/>
        </authorList>
    </citation>
    <scope>NUCLEOTIDE SEQUENCE [LARGE SCALE GENOMIC DNA]</scope>
    <source>
        <strain evidence="13 14">DSM 26385</strain>
    </source>
</reference>
<dbReference type="Gene3D" id="3.40.50.300">
    <property type="entry name" value="P-loop containing nucleotide triphosphate hydrolases"/>
    <property type="match status" value="1"/>
</dbReference>
<evidence type="ECO:0000313" key="14">
    <source>
        <dbReference type="Proteomes" id="UP000584824"/>
    </source>
</evidence>
<comment type="similarity">
    <text evidence="1">Belongs to the ABC transporter superfamily.</text>
</comment>
<evidence type="ECO:0000259" key="12">
    <source>
        <dbReference type="PROSITE" id="PS50893"/>
    </source>
</evidence>
<dbReference type="PANTHER" id="PTHR42781:SF5">
    <property type="entry name" value="PUTRESCINE TRANSPORT ATP-BINDING PROTEIN POTG"/>
    <property type="match status" value="1"/>
</dbReference>
<dbReference type="CDD" id="cd03259">
    <property type="entry name" value="ABC_Carb_Solutes_like"/>
    <property type="match status" value="1"/>
</dbReference>
<dbReference type="GO" id="GO:0005524">
    <property type="term" value="F:ATP binding"/>
    <property type="evidence" value="ECO:0007669"/>
    <property type="project" value="UniProtKB-KW"/>
</dbReference>
<comment type="caution">
    <text evidence="13">The sequence shown here is derived from an EMBL/GenBank/DDBJ whole genome shotgun (WGS) entry which is preliminary data.</text>
</comment>
<evidence type="ECO:0000256" key="4">
    <source>
        <dbReference type="ARBA" id="ARBA00022496"/>
    </source>
</evidence>
<dbReference type="GO" id="GO:0015408">
    <property type="term" value="F:ABC-type ferric iron transporter activity"/>
    <property type="evidence" value="ECO:0007669"/>
    <property type="project" value="InterPro"/>
</dbReference>
<evidence type="ECO:0000256" key="11">
    <source>
        <dbReference type="ARBA" id="ARBA00023136"/>
    </source>
</evidence>
<dbReference type="InterPro" id="IPR050093">
    <property type="entry name" value="ABC_SmlMolc_Importer"/>
</dbReference>
<evidence type="ECO:0000256" key="8">
    <source>
        <dbReference type="ARBA" id="ARBA00022967"/>
    </source>
</evidence>
<keyword evidence="9" id="KW-0408">Iron</keyword>
<evidence type="ECO:0000256" key="3">
    <source>
        <dbReference type="ARBA" id="ARBA00022475"/>
    </source>
</evidence>
<keyword evidence="11" id="KW-0472">Membrane</keyword>
<keyword evidence="2" id="KW-0813">Transport</keyword>
<dbReference type="GO" id="GO:0043190">
    <property type="term" value="C:ATP-binding cassette (ABC) transporter complex"/>
    <property type="evidence" value="ECO:0007669"/>
    <property type="project" value="InterPro"/>
</dbReference>
<keyword evidence="8" id="KW-1278">Translocase</keyword>
<dbReference type="InterPro" id="IPR015853">
    <property type="entry name" value="ABC_transpr_FbpC"/>
</dbReference>
<sequence>MAGPDDPPALALENIGRRFGDTAALSGVSLALDAGEVVCLVGRSGCGKSSLLRLIAGVDQPDEGRILLNGAEVAGPGRFVEPEERNVGFMFQDYALFPHLTVEANIGFGLKALPRADARARVAEVIERVGIGALAGRFPHTLSGGEQQRVALARALAPRPVVLLMDEPFSNLDRGLREALRVETLAHLRALGTTAIMVTHDPEEALSAGDRVALMRKGRIVQAGTGYDIYDRPVSLYAAEFLSPGSRVEGLCRQGRIETPLGTYPAPAGSREGDRVVLFIRPQALSFAPQGEGVEARIVNRAFMGEREQFTLAVNGVAETLKLYASDRPHGAIGDWVHIIVNPGATLIFPHADTKCDS</sequence>
<evidence type="ECO:0000256" key="10">
    <source>
        <dbReference type="ARBA" id="ARBA00023065"/>
    </source>
</evidence>
<dbReference type="InterPro" id="IPR008995">
    <property type="entry name" value="Mo/tungstate-bd_C_term_dom"/>
</dbReference>
<name>A0A7W6P323_9HYPH</name>
<dbReference type="Pfam" id="PF00005">
    <property type="entry name" value="ABC_tran"/>
    <property type="match status" value="1"/>
</dbReference>
<dbReference type="InterPro" id="IPR003593">
    <property type="entry name" value="AAA+_ATPase"/>
</dbReference>
<keyword evidence="10" id="KW-0406">Ion transport</keyword>
<dbReference type="InterPro" id="IPR013611">
    <property type="entry name" value="Transp-assoc_OB_typ2"/>
</dbReference>
<dbReference type="GO" id="GO:0015697">
    <property type="term" value="P:quaternary ammonium group transport"/>
    <property type="evidence" value="ECO:0007669"/>
    <property type="project" value="UniProtKB-ARBA"/>
</dbReference>
<evidence type="ECO:0000256" key="6">
    <source>
        <dbReference type="ARBA" id="ARBA00022741"/>
    </source>
</evidence>
<keyword evidence="14" id="KW-1185">Reference proteome</keyword>
<gene>
    <name evidence="13" type="ORF">GGQ66_003835</name>
</gene>
<dbReference type="Proteomes" id="UP000584824">
    <property type="component" value="Unassembled WGS sequence"/>
</dbReference>
<dbReference type="SUPFAM" id="SSF52540">
    <property type="entry name" value="P-loop containing nucleoside triphosphate hydrolases"/>
    <property type="match status" value="1"/>
</dbReference>
<dbReference type="InterPro" id="IPR017871">
    <property type="entry name" value="ABC_transporter-like_CS"/>
</dbReference>
<organism evidence="13 14">
    <name type="scientific">Allorhizobium borbori</name>
    <dbReference type="NCBI Taxonomy" id="485907"/>
    <lineage>
        <taxon>Bacteria</taxon>
        <taxon>Pseudomonadati</taxon>
        <taxon>Pseudomonadota</taxon>
        <taxon>Alphaproteobacteria</taxon>
        <taxon>Hyphomicrobiales</taxon>
        <taxon>Rhizobiaceae</taxon>
        <taxon>Rhizobium/Agrobacterium group</taxon>
        <taxon>Allorhizobium</taxon>
    </lineage>
</organism>
<keyword evidence="3" id="KW-1003">Cell membrane</keyword>
<evidence type="ECO:0000256" key="1">
    <source>
        <dbReference type="ARBA" id="ARBA00005417"/>
    </source>
</evidence>
<dbReference type="Pfam" id="PF08402">
    <property type="entry name" value="TOBE_2"/>
    <property type="match status" value="1"/>
</dbReference>
<proteinExistence type="inferred from homology"/>
<dbReference type="PANTHER" id="PTHR42781">
    <property type="entry name" value="SPERMIDINE/PUTRESCINE IMPORT ATP-BINDING PROTEIN POTA"/>
    <property type="match status" value="1"/>
</dbReference>
<keyword evidence="5" id="KW-0997">Cell inner membrane</keyword>
<dbReference type="SMART" id="SM00382">
    <property type="entry name" value="AAA"/>
    <property type="match status" value="1"/>
</dbReference>
<dbReference type="InterPro" id="IPR003439">
    <property type="entry name" value="ABC_transporter-like_ATP-bd"/>
</dbReference>
<evidence type="ECO:0000256" key="5">
    <source>
        <dbReference type="ARBA" id="ARBA00022519"/>
    </source>
</evidence>
<dbReference type="InterPro" id="IPR027417">
    <property type="entry name" value="P-loop_NTPase"/>
</dbReference>
<keyword evidence="7 13" id="KW-0067">ATP-binding</keyword>
<dbReference type="SUPFAM" id="SSF50331">
    <property type="entry name" value="MOP-like"/>
    <property type="match status" value="1"/>
</dbReference>
<dbReference type="GO" id="GO:0016887">
    <property type="term" value="F:ATP hydrolysis activity"/>
    <property type="evidence" value="ECO:0007669"/>
    <property type="project" value="InterPro"/>
</dbReference>
<dbReference type="RefSeq" id="WP_183794559.1">
    <property type="nucleotide sequence ID" value="NZ_JACIDU010000018.1"/>
</dbReference>
<accession>A0A7W6P323</accession>
<evidence type="ECO:0000256" key="7">
    <source>
        <dbReference type="ARBA" id="ARBA00022840"/>
    </source>
</evidence>
<dbReference type="PROSITE" id="PS50893">
    <property type="entry name" value="ABC_TRANSPORTER_2"/>
    <property type="match status" value="1"/>
</dbReference>